<organism evidence="2 3">
    <name type="scientific">Ancylobacter crimeensis</name>
    <dbReference type="NCBI Taxonomy" id="2579147"/>
    <lineage>
        <taxon>Bacteria</taxon>
        <taxon>Pseudomonadati</taxon>
        <taxon>Pseudomonadota</taxon>
        <taxon>Alphaproteobacteria</taxon>
        <taxon>Hyphomicrobiales</taxon>
        <taxon>Xanthobacteraceae</taxon>
        <taxon>Ancylobacter</taxon>
    </lineage>
</organism>
<keyword evidence="2" id="KW-0378">Hydrolase</keyword>
<dbReference type="EMBL" id="JALKCH010000003">
    <property type="protein sequence ID" value="MCK0196466.1"/>
    <property type="molecule type" value="Genomic_DNA"/>
</dbReference>
<dbReference type="InterPro" id="IPR005135">
    <property type="entry name" value="Endo/exonuclease/phosphatase"/>
</dbReference>
<sequence>MTAPGDAPLGPAPGALRVMSWNLHGGIGPDRRFDLERICRLIARHRPDILALQELDTRGRPAECLAPLACLTGPGRHQAQARTIITGDGDYGHALFSRWPFRRIELHDLSHRRHEPRAAIEAEIVVGGVAVHLVAAHLGLDIGERWRQARRLASLAAAPWADSTLMLGDFNDWFPFGSVRRTLAASLPVRTRLRTFPAPLPLMKLDRVYANTPILAAWTDPAARRCSDHLPVIADIALRVTVPVEELEDTVAPAMLTDGLMPAAPAVPAG</sequence>
<comment type="caution">
    <text evidence="2">The sequence shown here is derived from an EMBL/GenBank/DDBJ whole genome shotgun (WGS) entry which is preliminary data.</text>
</comment>
<dbReference type="InterPro" id="IPR051916">
    <property type="entry name" value="GPI-anchor_lipid_remodeler"/>
</dbReference>
<dbReference type="SUPFAM" id="SSF56219">
    <property type="entry name" value="DNase I-like"/>
    <property type="match status" value="1"/>
</dbReference>
<evidence type="ECO:0000259" key="1">
    <source>
        <dbReference type="Pfam" id="PF03372"/>
    </source>
</evidence>
<keyword evidence="2" id="KW-0540">Nuclease</keyword>
<feature type="domain" description="Endonuclease/exonuclease/phosphatase" evidence="1">
    <location>
        <begin position="19"/>
        <end position="229"/>
    </location>
</feature>
<keyword evidence="3" id="KW-1185">Reference proteome</keyword>
<dbReference type="PANTHER" id="PTHR14859">
    <property type="entry name" value="CALCOFLUOR WHITE HYPERSENSITIVE PROTEIN PRECURSOR"/>
    <property type="match status" value="1"/>
</dbReference>
<gene>
    <name evidence="2" type="ORF">MWN34_06010</name>
</gene>
<keyword evidence="2" id="KW-0255">Endonuclease</keyword>
<dbReference type="InterPro" id="IPR036691">
    <property type="entry name" value="Endo/exonu/phosph_ase_sf"/>
</dbReference>
<evidence type="ECO:0000313" key="2">
    <source>
        <dbReference type="EMBL" id="MCK0196466.1"/>
    </source>
</evidence>
<name>A0ABT0D936_9HYPH</name>
<dbReference type="Gene3D" id="3.60.10.10">
    <property type="entry name" value="Endonuclease/exonuclease/phosphatase"/>
    <property type="match status" value="1"/>
</dbReference>
<dbReference type="GO" id="GO:0004519">
    <property type="term" value="F:endonuclease activity"/>
    <property type="evidence" value="ECO:0007669"/>
    <property type="project" value="UniProtKB-KW"/>
</dbReference>
<dbReference type="PANTHER" id="PTHR14859:SF1">
    <property type="entry name" value="PGAP2-INTERACTING PROTEIN"/>
    <property type="match status" value="1"/>
</dbReference>
<protein>
    <submittedName>
        <fullName evidence="2">Endonuclease/exonuclease/phosphatase family protein</fullName>
    </submittedName>
</protein>
<dbReference type="Pfam" id="PF03372">
    <property type="entry name" value="Exo_endo_phos"/>
    <property type="match status" value="1"/>
</dbReference>
<dbReference type="RefSeq" id="WP_247027549.1">
    <property type="nucleotide sequence ID" value="NZ_JALKCH010000003.1"/>
</dbReference>
<accession>A0ABT0D936</accession>
<dbReference type="Proteomes" id="UP001203284">
    <property type="component" value="Unassembled WGS sequence"/>
</dbReference>
<proteinExistence type="predicted"/>
<evidence type="ECO:0000313" key="3">
    <source>
        <dbReference type="Proteomes" id="UP001203284"/>
    </source>
</evidence>
<reference evidence="2 3" key="1">
    <citation type="submission" date="2022-04" db="EMBL/GenBank/DDBJ databases">
        <authorList>
            <person name="Grouzdev D.S."/>
            <person name="Pantiukh K.S."/>
            <person name="Krutkina M.S."/>
        </authorList>
    </citation>
    <scope>NUCLEOTIDE SEQUENCE [LARGE SCALE GENOMIC DNA]</scope>
    <source>
        <strain evidence="2 3">6x-1</strain>
    </source>
</reference>